<dbReference type="Proteomes" id="UP000265515">
    <property type="component" value="Unassembled WGS sequence"/>
</dbReference>
<sequence length="374" mass="39899">MGAEGMAFVVLEFGEKDTSCGFAGESRPRYVLSGNAGTKLPRMVHKQLPSWDRAKVPSAEDWAEILYDHIRHIYFERLIVQPQSRGIIVCDRPDTPDAFHEGLIEVLLTRLKVPAIVFAPLESTLLLTGLQSGLLIDVSFSETCVLPVFARRPVLEALRYAPLGVDDVTNHFIAECGEMATSSRPSSCVSSSSQSSLSSSALSSSMLPLSSLDVLQKDVNNISQDEVAALFDLVAAGQSNRSCDSDVSIVHLALDSLVACPLDARKIVAGNICICGEGAVLPGLAERLVMELNAPSDTSGGKTKGPCTGWSEKHKQLQSALQGSFALSTIDLPLAHRRWAGASLLGCLPWSLLKGMAGTLLPPAMGGQAPDSWS</sequence>
<keyword evidence="3" id="KW-1185">Reference proteome</keyword>
<dbReference type="Gramene" id="GBG91949">
    <property type="protein sequence ID" value="GBG91949"/>
    <property type="gene ID" value="CBR_g54045"/>
</dbReference>
<dbReference type="STRING" id="69332.A0A388MBW6"/>
<protein>
    <recommendedName>
        <fullName evidence="4">Actin-related protein 10</fullName>
    </recommendedName>
</protein>
<dbReference type="InterPro" id="IPR004000">
    <property type="entry name" value="Actin"/>
</dbReference>
<dbReference type="InterPro" id="IPR043129">
    <property type="entry name" value="ATPase_NBD"/>
</dbReference>
<evidence type="ECO:0000256" key="1">
    <source>
        <dbReference type="RuleBase" id="RU000487"/>
    </source>
</evidence>
<dbReference type="SUPFAM" id="SSF53067">
    <property type="entry name" value="Actin-like ATPase domain"/>
    <property type="match status" value="2"/>
</dbReference>
<comment type="similarity">
    <text evidence="1">Belongs to the actin family.</text>
</comment>
<dbReference type="EMBL" id="BFEA01000975">
    <property type="protein sequence ID" value="GBG91949.1"/>
    <property type="molecule type" value="Genomic_DNA"/>
</dbReference>
<name>A0A388MBW6_CHABU</name>
<accession>A0A388MBW6</accession>
<evidence type="ECO:0000313" key="3">
    <source>
        <dbReference type="Proteomes" id="UP000265515"/>
    </source>
</evidence>
<dbReference type="SMART" id="SM00268">
    <property type="entry name" value="ACTIN"/>
    <property type="match status" value="1"/>
</dbReference>
<reference evidence="2 3" key="1">
    <citation type="journal article" date="2018" name="Cell">
        <title>The Chara Genome: Secondary Complexity and Implications for Plant Terrestrialization.</title>
        <authorList>
            <person name="Nishiyama T."/>
            <person name="Sakayama H."/>
            <person name="Vries J.D."/>
            <person name="Buschmann H."/>
            <person name="Saint-Marcoux D."/>
            <person name="Ullrich K.K."/>
            <person name="Haas F.B."/>
            <person name="Vanderstraeten L."/>
            <person name="Becker D."/>
            <person name="Lang D."/>
            <person name="Vosolsobe S."/>
            <person name="Rombauts S."/>
            <person name="Wilhelmsson P.K.I."/>
            <person name="Janitza P."/>
            <person name="Kern R."/>
            <person name="Heyl A."/>
            <person name="Rumpler F."/>
            <person name="Villalobos L.I.A.C."/>
            <person name="Clay J.M."/>
            <person name="Skokan R."/>
            <person name="Toyoda A."/>
            <person name="Suzuki Y."/>
            <person name="Kagoshima H."/>
            <person name="Schijlen E."/>
            <person name="Tajeshwar N."/>
            <person name="Catarino B."/>
            <person name="Hetherington A.J."/>
            <person name="Saltykova A."/>
            <person name="Bonnot C."/>
            <person name="Breuninger H."/>
            <person name="Symeonidi A."/>
            <person name="Radhakrishnan G.V."/>
            <person name="Van Nieuwerburgh F."/>
            <person name="Deforce D."/>
            <person name="Chang C."/>
            <person name="Karol K.G."/>
            <person name="Hedrich R."/>
            <person name="Ulvskov P."/>
            <person name="Glockner G."/>
            <person name="Delwiche C.F."/>
            <person name="Petrasek J."/>
            <person name="Van de Peer Y."/>
            <person name="Friml J."/>
            <person name="Beilby M."/>
            <person name="Dolan L."/>
            <person name="Kohara Y."/>
            <person name="Sugano S."/>
            <person name="Fujiyama A."/>
            <person name="Delaux P.-M."/>
            <person name="Quint M."/>
            <person name="TheiBen G."/>
            <person name="Hagemann M."/>
            <person name="Harholt J."/>
            <person name="Dunand C."/>
            <person name="Zachgo S."/>
            <person name="Langdale J."/>
            <person name="Maumus F."/>
            <person name="Straeten D.V.D."/>
            <person name="Gould S.B."/>
            <person name="Rensing S.A."/>
        </authorList>
    </citation>
    <scope>NUCLEOTIDE SEQUENCE [LARGE SCALE GENOMIC DNA]</scope>
    <source>
        <strain evidence="2 3">S276</strain>
    </source>
</reference>
<dbReference type="Gene3D" id="3.30.420.40">
    <property type="match status" value="2"/>
</dbReference>
<dbReference type="AlphaFoldDB" id="A0A388MBW6"/>
<comment type="caution">
    <text evidence="2">The sequence shown here is derived from an EMBL/GenBank/DDBJ whole genome shotgun (WGS) entry which is preliminary data.</text>
</comment>
<dbReference type="Pfam" id="PF00022">
    <property type="entry name" value="Actin"/>
    <property type="match status" value="1"/>
</dbReference>
<proteinExistence type="inferred from homology"/>
<dbReference type="PANTHER" id="PTHR11937">
    <property type="entry name" value="ACTIN"/>
    <property type="match status" value="1"/>
</dbReference>
<evidence type="ECO:0008006" key="4">
    <source>
        <dbReference type="Google" id="ProtNLM"/>
    </source>
</evidence>
<gene>
    <name evidence="2" type="ORF">CBR_g54045</name>
</gene>
<organism evidence="2 3">
    <name type="scientific">Chara braunii</name>
    <name type="common">Braun's stonewort</name>
    <dbReference type="NCBI Taxonomy" id="69332"/>
    <lineage>
        <taxon>Eukaryota</taxon>
        <taxon>Viridiplantae</taxon>
        <taxon>Streptophyta</taxon>
        <taxon>Charophyceae</taxon>
        <taxon>Charales</taxon>
        <taxon>Characeae</taxon>
        <taxon>Chara</taxon>
    </lineage>
</organism>
<evidence type="ECO:0000313" key="2">
    <source>
        <dbReference type="EMBL" id="GBG91949.1"/>
    </source>
</evidence>
<dbReference type="OrthoDB" id="337660at2759"/>